<organism evidence="2 3">
    <name type="scientific">Sphingorhabdus buctiana</name>
    <dbReference type="NCBI Taxonomy" id="1508805"/>
    <lineage>
        <taxon>Bacteria</taxon>
        <taxon>Pseudomonadati</taxon>
        <taxon>Pseudomonadota</taxon>
        <taxon>Alphaproteobacteria</taxon>
        <taxon>Sphingomonadales</taxon>
        <taxon>Sphingomonadaceae</taxon>
        <taxon>Sphingorhabdus</taxon>
    </lineage>
</organism>
<gene>
    <name evidence="2" type="ORF">ACFSAG_05785</name>
</gene>
<accession>A0ABW4MC43</accession>
<keyword evidence="1" id="KW-0812">Transmembrane</keyword>
<comment type="caution">
    <text evidence="2">The sequence shown here is derived from an EMBL/GenBank/DDBJ whole genome shotgun (WGS) entry which is preliminary data.</text>
</comment>
<feature type="transmembrane region" description="Helical" evidence="1">
    <location>
        <begin position="6"/>
        <end position="28"/>
    </location>
</feature>
<dbReference type="RefSeq" id="WP_374611311.1">
    <property type="nucleotide sequence ID" value="NZ_JBHUEL010000004.1"/>
</dbReference>
<protein>
    <recommendedName>
        <fullName evidence="4">Phage shock protein B</fullName>
    </recommendedName>
</protein>
<dbReference type="Proteomes" id="UP001597215">
    <property type="component" value="Unassembled WGS sequence"/>
</dbReference>
<sequence>MSPDTIFALIPILGISCGLLAIFAGAIFRPWLKMKERQMELDAQNIAEKAAQYAADKGRLEDRVAVLERIVTDQGYSLAKEIEALRTTPLNLEPSHEKEVIK</sequence>
<evidence type="ECO:0000313" key="2">
    <source>
        <dbReference type="EMBL" id="MFD1766350.1"/>
    </source>
</evidence>
<keyword evidence="3" id="KW-1185">Reference proteome</keyword>
<keyword evidence="1" id="KW-1133">Transmembrane helix</keyword>
<evidence type="ECO:0000256" key="1">
    <source>
        <dbReference type="SAM" id="Phobius"/>
    </source>
</evidence>
<keyword evidence="1" id="KW-0472">Membrane</keyword>
<name>A0ABW4MC43_9SPHN</name>
<evidence type="ECO:0008006" key="4">
    <source>
        <dbReference type="Google" id="ProtNLM"/>
    </source>
</evidence>
<proteinExistence type="predicted"/>
<dbReference type="EMBL" id="JBHUEL010000004">
    <property type="protein sequence ID" value="MFD1766350.1"/>
    <property type="molecule type" value="Genomic_DNA"/>
</dbReference>
<reference evidence="3" key="1">
    <citation type="journal article" date="2019" name="Int. J. Syst. Evol. Microbiol.">
        <title>The Global Catalogue of Microorganisms (GCM) 10K type strain sequencing project: providing services to taxonomists for standard genome sequencing and annotation.</title>
        <authorList>
            <consortium name="The Broad Institute Genomics Platform"/>
            <consortium name="The Broad Institute Genome Sequencing Center for Infectious Disease"/>
            <person name="Wu L."/>
            <person name="Ma J."/>
        </authorList>
    </citation>
    <scope>NUCLEOTIDE SEQUENCE [LARGE SCALE GENOMIC DNA]</scope>
    <source>
        <strain evidence="3">CGMCC 1.12449</strain>
    </source>
</reference>
<evidence type="ECO:0000313" key="3">
    <source>
        <dbReference type="Proteomes" id="UP001597215"/>
    </source>
</evidence>